<feature type="non-terminal residue" evidence="1">
    <location>
        <position position="1"/>
    </location>
</feature>
<sequence length="189" mass="22270">ENLEKAFWNYFNYLPHHVSKWNQSVKEGFPYLRAFKNQVNQYKLVKRKKWSDEMLLKKFPDVESKLLEKIILGIEQEMFALRRIQNILATLNRELFQKHEALTKCANNALTLEFTSKGTILPPVWQLIELAENSKNYYAASYFQLEVALCSLKYEDQLTVIEVENTILEISKTNNEIKDILALTAFCRE</sequence>
<dbReference type="AlphaFoldDB" id="A0A069DQA1"/>
<dbReference type="EMBL" id="GBGD01003097">
    <property type="protein sequence ID" value="JAC85792.1"/>
    <property type="molecule type" value="mRNA"/>
</dbReference>
<protein>
    <submittedName>
        <fullName evidence="1">Uncharacterized protein</fullName>
    </submittedName>
</protein>
<dbReference type="InterPro" id="IPR029159">
    <property type="entry name" value="CA109-like"/>
</dbReference>
<reference evidence="1" key="1">
    <citation type="journal article" date="2015" name="J. Med. Entomol.">
        <title>A Deep Insight Into the Sialotranscriptome of the Chagas Disease Vector, Panstrongylus megistus (Hemiptera: Heteroptera).</title>
        <authorList>
            <person name="Ribeiro J.M."/>
            <person name="Schwarz A."/>
            <person name="Francischetti I.M."/>
        </authorList>
    </citation>
    <scope>NUCLEOTIDE SEQUENCE</scope>
    <source>
        <tissue evidence="1">Salivary glands</tissue>
    </source>
</reference>
<proteinExistence type="evidence at transcript level"/>
<name>A0A069DQA1_9HEMI</name>
<accession>A0A069DQA1</accession>
<organism evidence="1">
    <name type="scientific">Panstrongylus megistus</name>
    <dbReference type="NCBI Taxonomy" id="65343"/>
    <lineage>
        <taxon>Eukaryota</taxon>
        <taxon>Metazoa</taxon>
        <taxon>Ecdysozoa</taxon>
        <taxon>Arthropoda</taxon>
        <taxon>Hexapoda</taxon>
        <taxon>Insecta</taxon>
        <taxon>Pterygota</taxon>
        <taxon>Neoptera</taxon>
        <taxon>Paraneoptera</taxon>
        <taxon>Hemiptera</taxon>
        <taxon>Heteroptera</taxon>
        <taxon>Panheteroptera</taxon>
        <taxon>Cimicomorpha</taxon>
        <taxon>Reduviidae</taxon>
        <taxon>Triatominae</taxon>
        <taxon>Panstrongylus</taxon>
    </lineage>
</organism>
<evidence type="ECO:0000313" key="1">
    <source>
        <dbReference type="EMBL" id="JAC85792.1"/>
    </source>
</evidence>
<dbReference type="Pfam" id="PF15011">
    <property type="entry name" value="CA109-like"/>
    <property type="match status" value="1"/>
</dbReference>